<feature type="domain" description="Cyclic nucleotide-binding" evidence="3">
    <location>
        <begin position="93"/>
        <end position="176"/>
    </location>
</feature>
<sequence length="229" mass="25490">MTFAQLNIVELSGYLASLLVFSTFYMKTMIPLRSVAIASNVAFIAYGYSASLYPVFLLHVVLLPLNAWRLYQMRKLLARVRQASTGTYSIEALVPFMTKADFKQGDVLFRQGDMADKLYYLLSGSIRFPEIDAIAARGDIIGEIGVLSPWKARTASAIVERDSTLLSLSDQKVVELYYQHPEFGLYLVRLIIQHLMHQVRAGHAATPAPAERREESTLTPGVSDSSAHA</sequence>
<dbReference type="PROSITE" id="PS00889">
    <property type="entry name" value="CNMP_BINDING_2"/>
    <property type="match status" value="1"/>
</dbReference>
<feature type="region of interest" description="Disordered" evidence="1">
    <location>
        <begin position="203"/>
        <end position="229"/>
    </location>
</feature>
<keyword evidence="2" id="KW-1133">Transmembrane helix</keyword>
<dbReference type="Pfam" id="PF00027">
    <property type="entry name" value="cNMP_binding"/>
    <property type="match status" value="1"/>
</dbReference>
<dbReference type="InterPro" id="IPR014710">
    <property type="entry name" value="RmlC-like_jellyroll"/>
</dbReference>
<dbReference type="Gene3D" id="2.60.120.10">
    <property type="entry name" value="Jelly Rolls"/>
    <property type="match status" value="1"/>
</dbReference>
<dbReference type="EMBL" id="CADCTK010000056">
    <property type="protein sequence ID" value="CAA9214103.1"/>
    <property type="molecule type" value="Genomic_DNA"/>
</dbReference>
<dbReference type="PROSITE" id="PS50042">
    <property type="entry name" value="CNMP_BINDING_3"/>
    <property type="match status" value="1"/>
</dbReference>
<dbReference type="CDD" id="cd00038">
    <property type="entry name" value="CAP_ED"/>
    <property type="match status" value="1"/>
</dbReference>
<organism evidence="4">
    <name type="scientific">uncultured Chloroflexia bacterium</name>
    <dbReference type="NCBI Taxonomy" id="1672391"/>
    <lineage>
        <taxon>Bacteria</taxon>
        <taxon>Bacillati</taxon>
        <taxon>Chloroflexota</taxon>
        <taxon>Chloroflexia</taxon>
        <taxon>environmental samples</taxon>
    </lineage>
</organism>
<name>A0A6J4H515_9CHLR</name>
<dbReference type="GO" id="GO:0005829">
    <property type="term" value="C:cytosol"/>
    <property type="evidence" value="ECO:0007669"/>
    <property type="project" value="TreeGrafter"/>
</dbReference>
<dbReference type="InterPro" id="IPR000595">
    <property type="entry name" value="cNMP-bd_dom"/>
</dbReference>
<keyword evidence="2" id="KW-0472">Membrane</keyword>
<gene>
    <name evidence="4" type="ORF">AVDCRST_MAG26-241</name>
</gene>
<dbReference type="SMART" id="SM00100">
    <property type="entry name" value="cNMP"/>
    <property type="match status" value="1"/>
</dbReference>
<dbReference type="SUPFAM" id="SSF51206">
    <property type="entry name" value="cAMP-binding domain-like"/>
    <property type="match status" value="1"/>
</dbReference>
<keyword evidence="2" id="KW-0812">Transmembrane</keyword>
<accession>A0A6J4H515</accession>
<dbReference type="InterPro" id="IPR018490">
    <property type="entry name" value="cNMP-bd_dom_sf"/>
</dbReference>
<proteinExistence type="predicted"/>
<reference evidence="4" key="1">
    <citation type="submission" date="2020-02" db="EMBL/GenBank/DDBJ databases">
        <authorList>
            <person name="Meier V. D."/>
        </authorList>
    </citation>
    <scope>NUCLEOTIDE SEQUENCE</scope>
    <source>
        <strain evidence="4">AVDCRST_MAG26</strain>
    </source>
</reference>
<evidence type="ECO:0000256" key="1">
    <source>
        <dbReference type="SAM" id="MobiDB-lite"/>
    </source>
</evidence>
<evidence type="ECO:0000259" key="3">
    <source>
        <dbReference type="PROSITE" id="PS50042"/>
    </source>
</evidence>
<dbReference type="InterPro" id="IPR050397">
    <property type="entry name" value="Env_Response_Regulators"/>
</dbReference>
<dbReference type="PANTHER" id="PTHR24567">
    <property type="entry name" value="CRP FAMILY TRANSCRIPTIONAL REGULATORY PROTEIN"/>
    <property type="match status" value="1"/>
</dbReference>
<dbReference type="PANTHER" id="PTHR24567:SF74">
    <property type="entry name" value="HTH-TYPE TRANSCRIPTIONAL REGULATOR ARCR"/>
    <property type="match status" value="1"/>
</dbReference>
<feature type="transmembrane region" description="Helical" evidence="2">
    <location>
        <begin position="6"/>
        <end position="25"/>
    </location>
</feature>
<dbReference type="InterPro" id="IPR018488">
    <property type="entry name" value="cNMP-bd_CS"/>
</dbReference>
<protein>
    <recommendedName>
        <fullName evidence="3">Cyclic nucleotide-binding domain-containing protein</fullName>
    </recommendedName>
</protein>
<dbReference type="AlphaFoldDB" id="A0A6J4H515"/>
<feature type="compositionally biased region" description="Polar residues" evidence="1">
    <location>
        <begin position="217"/>
        <end position="229"/>
    </location>
</feature>
<evidence type="ECO:0000313" key="4">
    <source>
        <dbReference type="EMBL" id="CAA9214103.1"/>
    </source>
</evidence>
<evidence type="ECO:0000256" key="2">
    <source>
        <dbReference type="SAM" id="Phobius"/>
    </source>
</evidence>
<dbReference type="GO" id="GO:0003700">
    <property type="term" value="F:DNA-binding transcription factor activity"/>
    <property type="evidence" value="ECO:0007669"/>
    <property type="project" value="TreeGrafter"/>
</dbReference>